<gene>
    <name evidence="2" type="ORF">M6B22_14875</name>
</gene>
<accession>A0ABY7JXL9</accession>
<proteinExistence type="predicted"/>
<name>A0ABY7JXL9_9ACTN</name>
<dbReference type="InterPro" id="IPR041657">
    <property type="entry name" value="HTH_17"/>
</dbReference>
<protein>
    <submittedName>
        <fullName evidence="2">Helix-turn-helix domain-containing protein</fullName>
    </submittedName>
</protein>
<dbReference type="EMBL" id="CP097463">
    <property type="protein sequence ID" value="WAX55816.1"/>
    <property type="molecule type" value="Genomic_DNA"/>
</dbReference>
<dbReference type="Pfam" id="PF12728">
    <property type="entry name" value="HTH_17"/>
    <property type="match status" value="1"/>
</dbReference>
<dbReference type="Proteomes" id="UP001164693">
    <property type="component" value="Chromosome"/>
</dbReference>
<evidence type="ECO:0000313" key="3">
    <source>
        <dbReference type="Proteomes" id="UP001164693"/>
    </source>
</evidence>
<evidence type="ECO:0000259" key="1">
    <source>
        <dbReference type="Pfam" id="PF12728"/>
    </source>
</evidence>
<dbReference type="RefSeq" id="WP_269442339.1">
    <property type="nucleotide sequence ID" value="NZ_CP097463.1"/>
</dbReference>
<reference evidence="2" key="1">
    <citation type="submission" date="2022-05" db="EMBL/GenBank/DDBJ databases">
        <title>Jatrophihabitans sp. SB3-54 whole genome sequence.</title>
        <authorList>
            <person name="Suh M.K."/>
            <person name="Eom M.K."/>
            <person name="Kim J.S."/>
            <person name="Kim H.S."/>
            <person name="Do H.E."/>
            <person name="Shin Y.K."/>
            <person name="Lee J.-S."/>
        </authorList>
    </citation>
    <scope>NUCLEOTIDE SEQUENCE</scope>
    <source>
        <strain evidence="2">SB3-54</strain>
    </source>
</reference>
<keyword evidence="3" id="KW-1185">Reference proteome</keyword>
<sequence>MPQLQDRLDTAAAVPAVVDLPTAATMLGIGRTLAYELVRTGRWPTPIIHIGRLIKVPKAALLELLRAA</sequence>
<evidence type="ECO:0000313" key="2">
    <source>
        <dbReference type="EMBL" id="WAX55816.1"/>
    </source>
</evidence>
<feature type="domain" description="Helix-turn-helix" evidence="1">
    <location>
        <begin position="20"/>
        <end position="67"/>
    </location>
</feature>
<organism evidence="2 3">
    <name type="scientific">Jatrophihabitans cynanchi</name>
    <dbReference type="NCBI Taxonomy" id="2944128"/>
    <lineage>
        <taxon>Bacteria</taxon>
        <taxon>Bacillati</taxon>
        <taxon>Actinomycetota</taxon>
        <taxon>Actinomycetes</taxon>
        <taxon>Jatrophihabitantales</taxon>
        <taxon>Jatrophihabitantaceae</taxon>
        <taxon>Jatrophihabitans</taxon>
    </lineage>
</organism>